<feature type="active site" description="Proton donor" evidence="3">
    <location>
        <position position="56"/>
    </location>
</feature>
<evidence type="ECO:0000256" key="2">
    <source>
        <dbReference type="ARBA" id="ARBA00023002"/>
    </source>
</evidence>
<dbReference type="GO" id="GO:0016491">
    <property type="term" value="F:oxidoreductase activity"/>
    <property type="evidence" value="ECO:0007669"/>
    <property type="project" value="UniProtKB-KW"/>
</dbReference>
<comment type="similarity">
    <text evidence="1">Belongs to the aldo/keto reductase family.</text>
</comment>
<dbReference type="EMBL" id="VIBQ01000009">
    <property type="protein sequence ID" value="KAB8336761.1"/>
    <property type="molecule type" value="Genomic_DNA"/>
</dbReference>
<feature type="domain" description="NADP-dependent oxidoreductase" evidence="6">
    <location>
        <begin position="36"/>
        <end position="272"/>
    </location>
</feature>
<protein>
    <recommendedName>
        <fullName evidence="6">NADP-dependent oxidoreductase domain-containing protein</fullName>
    </recommendedName>
</protein>
<dbReference type="PRINTS" id="PR00069">
    <property type="entry name" value="ALDKETRDTASE"/>
</dbReference>
<accession>A0A5N6KNB9</accession>
<dbReference type="InterPro" id="IPR036812">
    <property type="entry name" value="NAD(P)_OxRdtase_dom_sf"/>
</dbReference>
<organism evidence="7 8">
    <name type="scientific">Carpinus fangiana</name>
    <dbReference type="NCBI Taxonomy" id="176857"/>
    <lineage>
        <taxon>Eukaryota</taxon>
        <taxon>Viridiplantae</taxon>
        <taxon>Streptophyta</taxon>
        <taxon>Embryophyta</taxon>
        <taxon>Tracheophyta</taxon>
        <taxon>Spermatophyta</taxon>
        <taxon>Magnoliopsida</taxon>
        <taxon>eudicotyledons</taxon>
        <taxon>Gunneridae</taxon>
        <taxon>Pentapetalae</taxon>
        <taxon>rosids</taxon>
        <taxon>fabids</taxon>
        <taxon>Fagales</taxon>
        <taxon>Betulaceae</taxon>
        <taxon>Carpinus</taxon>
    </lineage>
</organism>
<dbReference type="AlphaFoldDB" id="A0A5N6KNB9"/>
<dbReference type="PANTHER" id="PTHR43827">
    <property type="entry name" value="2,5-DIKETO-D-GLUCONIC ACID REDUCTASE"/>
    <property type="match status" value="1"/>
</dbReference>
<sequence length="287" mass="30966">MAAKLTLQSVLPLPNSQVTIPHIGFGVYQSHGPTCVKSCQAALTAGYRQIDSAQYYGNESLVHEAITSQSTVPRSALFLTTKMLSGGPTLDSASSSISASVAKLDGPGPSAHADLFLIHSPSSGAASRQRMWKALERAHSAGTCRAIGVSNYGVGHLEEQRAYARVWPPHVNQLELHPWCQQREVVKYCRAHGIVLQAYCPLVRNARAGDATLVRLAKKHGKSEGQVLIRWSLQQGFVPLPKSDTPERIQANADVFDFVLDKEDMAELDAKDEGSRGAIVEAASNTV</sequence>
<keyword evidence="2" id="KW-0560">Oxidoreductase</keyword>
<dbReference type="OrthoDB" id="416253at2759"/>
<feature type="binding site" evidence="4">
    <location>
        <position position="119"/>
    </location>
    <ligand>
        <name>substrate</name>
    </ligand>
</feature>
<dbReference type="InterPro" id="IPR018170">
    <property type="entry name" value="Aldo/ket_reductase_CS"/>
</dbReference>
<dbReference type="CDD" id="cd19071">
    <property type="entry name" value="AKR_AKR1-5-like"/>
    <property type="match status" value="1"/>
</dbReference>
<feature type="site" description="Lowers pKa of active site Tyr" evidence="5">
    <location>
        <position position="82"/>
    </location>
</feature>
<evidence type="ECO:0000256" key="1">
    <source>
        <dbReference type="ARBA" id="ARBA00007905"/>
    </source>
</evidence>
<dbReference type="PANTHER" id="PTHR43827:SF13">
    <property type="entry name" value="ALDO_KETO REDUCTASE FAMILY PROTEIN"/>
    <property type="match status" value="1"/>
</dbReference>
<evidence type="ECO:0000313" key="8">
    <source>
        <dbReference type="Proteomes" id="UP000327013"/>
    </source>
</evidence>
<reference evidence="7 8" key="1">
    <citation type="submission" date="2019-06" db="EMBL/GenBank/DDBJ databases">
        <title>A chromosomal-level reference genome of Carpinus fangiana (Coryloideae, Betulaceae).</title>
        <authorList>
            <person name="Yang X."/>
            <person name="Wang Z."/>
            <person name="Zhang L."/>
            <person name="Hao G."/>
            <person name="Liu J."/>
            <person name="Yang Y."/>
        </authorList>
    </citation>
    <scope>NUCLEOTIDE SEQUENCE [LARGE SCALE GENOMIC DNA]</scope>
    <source>
        <strain evidence="7">Cfa_2016G</strain>
        <tissue evidence="7">Leaf</tissue>
    </source>
</reference>
<dbReference type="InterPro" id="IPR023210">
    <property type="entry name" value="NADP_OxRdtase_dom"/>
</dbReference>
<dbReference type="Gene3D" id="3.20.20.100">
    <property type="entry name" value="NADP-dependent oxidoreductase domain"/>
    <property type="match status" value="1"/>
</dbReference>
<evidence type="ECO:0000256" key="4">
    <source>
        <dbReference type="PIRSR" id="PIRSR000097-2"/>
    </source>
</evidence>
<proteinExistence type="inferred from homology"/>
<dbReference type="SUPFAM" id="SSF51430">
    <property type="entry name" value="NAD(P)-linked oxidoreductase"/>
    <property type="match status" value="1"/>
</dbReference>
<comment type="caution">
    <text evidence="7">The sequence shown here is derived from an EMBL/GenBank/DDBJ whole genome shotgun (WGS) entry which is preliminary data.</text>
</comment>
<keyword evidence="8" id="KW-1185">Reference proteome</keyword>
<dbReference type="FunFam" id="3.20.20.100:FF:000015">
    <property type="entry name" value="Oxidoreductase, aldo/keto reductase family"/>
    <property type="match status" value="1"/>
</dbReference>
<dbReference type="Proteomes" id="UP000327013">
    <property type="component" value="Unassembled WGS sequence"/>
</dbReference>
<dbReference type="PIRSF" id="PIRSF000097">
    <property type="entry name" value="AKR"/>
    <property type="match status" value="1"/>
</dbReference>
<name>A0A5N6KNB9_9ROSI</name>
<dbReference type="InterPro" id="IPR020471">
    <property type="entry name" value="AKR"/>
</dbReference>
<dbReference type="Pfam" id="PF00248">
    <property type="entry name" value="Aldo_ket_red"/>
    <property type="match status" value="1"/>
</dbReference>
<dbReference type="PROSITE" id="PS00063">
    <property type="entry name" value="ALDOKETO_REDUCTASE_3"/>
    <property type="match status" value="1"/>
</dbReference>
<evidence type="ECO:0000259" key="6">
    <source>
        <dbReference type="Pfam" id="PF00248"/>
    </source>
</evidence>
<evidence type="ECO:0000256" key="3">
    <source>
        <dbReference type="PIRSR" id="PIRSR000097-1"/>
    </source>
</evidence>
<dbReference type="PROSITE" id="PS00062">
    <property type="entry name" value="ALDOKETO_REDUCTASE_2"/>
    <property type="match status" value="1"/>
</dbReference>
<gene>
    <name evidence="7" type="ORF">FH972_021070</name>
</gene>
<evidence type="ECO:0000313" key="7">
    <source>
        <dbReference type="EMBL" id="KAB8336761.1"/>
    </source>
</evidence>
<evidence type="ECO:0000256" key="5">
    <source>
        <dbReference type="PIRSR" id="PIRSR000097-3"/>
    </source>
</evidence>